<feature type="chain" id="PRO_5006402613" description="BPTI/Kunitz inhibitor domain-containing protein" evidence="1">
    <location>
        <begin position="20"/>
        <end position="83"/>
    </location>
</feature>
<proteinExistence type="predicted"/>
<dbReference type="OrthoDB" id="7808424at2759"/>
<dbReference type="Gene3D" id="4.10.410.10">
    <property type="entry name" value="Pancreatic trypsin inhibitor Kunitz domain"/>
    <property type="match status" value="1"/>
</dbReference>
<dbReference type="AlphaFoldDB" id="A0A0R1DJ50"/>
<evidence type="ECO:0000313" key="2">
    <source>
        <dbReference type="EMBL" id="KRJ97226.1"/>
    </source>
</evidence>
<reference evidence="2 3" key="1">
    <citation type="journal article" date="2007" name="Nature">
        <title>Evolution of genes and genomes on the Drosophila phylogeny.</title>
        <authorList>
            <consortium name="Drosophila 12 Genomes Consortium"/>
            <person name="Clark A.G."/>
            <person name="Eisen M.B."/>
            <person name="Smith D.R."/>
            <person name="Bergman C.M."/>
            <person name="Oliver B."/>
            <person name="Markow T.A."/>
            <person name="Kaufman T.C."/>
            <person name="Kellis M."/>
            <person name="Gelbart W."/>
            <person name="Iyer V.N."/>
            <person name="Pollard D.A."/>
            <person name="Sackton T.B."/>
            <person name="Larracuente A.M."/>
            <person name="Singh N.D."/>
            <person name="Abad J.P."/>
            <person name="Abt D.N."/>
            <person name="Adryan B."/>
            <person name="Aguade M."/>
            <person name="Akashi H."/>
            <person name="Anderson W.W."/>
            <person name="Aquadro C.F."/>
            <person name="Ardell D.H."/>
            <person name="Arguello R."/>
            <person name="Artieri C.G."/>
            <person name="Barbash D.A."/>
            <person name="Barker D."/>
            <person name="Barsanti P."/>
            <person name="Batterham P."/>
            <person name="Batzoglou S."/>
            <person name="Begun D."/>
            <person name="Bhutkar A."/>
            <person name="Blanco E."/>
            <person name="Bosak S.A."/>
            <person name="Bradley R.K."/>
            <person name="Brand A.D."/>
            <person name="Brent M.R."/>
            <person name="Brooks A.N."/>
            <person name="Brown R.H."/>
            <person name="Butlin R.K."/>
            <person name="Caggese C."/>
            <person name="Calvi B.R."/>
            <person name="Bernardo de Carvalho A."/>
            <person name="Caspi A."/>
            <person name="Castrezana S."/>
            <person name="Celniker S.E."/>
            <person name="Chang J.L."/>
            <person name="Chapple C."/>
            <person name="Chatterji S."/>
            <person name="Chinwalla A."/>
            <person name="Civetta A."/>
            <person name="Clifton S.W."/>
            <person name="Comeron J.M."/>
            <person name="Costello J.C."/>
            <person name="Coyne J.A."/>
            <person name="Daub J."/>
            <person name="David R.G."/>
            <person name="Delcher A.L."/>
            <person name="Delehaunty K."/>
            <person name="Do C.B."/>
            <person name="Ebling H."/>
            <person name="Edwards K."/>
            <person name="Eickbush T."/>
            <person name="Evans J.D."/>
            <person name="Filipski A."/>
            <person name="Findeiss S."/>
            <person name="Freyhult E."/>
            <person name="Fulton L."/>
            <person name="Fulton R."/>
            <person name="Garcia A.C."/>
            <person name="Gardiner A."/>
            <person name="Garfield D.A."/>
            <person name="Garvin B.E."/>
            <person name="Gibson G."/>
            <person name="Gilbert D."/>
            <person name="Gnerre S."/>
            <person name="Godfrey J."/>
            <person name="Good R."/>
            <person name="Gotea V."/>
            <person name="Gravely B."/>
            <person name="Greenberg A.J."/>
            <person name="Griffiths-Jones S."/>
            <person name="Gross S."/>
            <person name="Guigo R."/>
            <person name="Gustafson E.A."/>
            <person name="Haerty W."/>
            <person name="Hahn M.W."/>
            <person name="Halligan D.L."/>
            <person name="Halpern A.L."/>
            <person name="Halter G.M."/>
            <person name="Han M.V."/>
            <person name="Heger A."/>
            <person name="Hillier L."/>
            <person name="Hinrichs A.S."/>
            <person name="Holmes I."/>
            <person name="Hoskins R.A."/>
            <person name="Hubisz M.J."/>
            <person name="Hultmark D."/>
            <person name="Huntley M.A."/>
            <person name="Jaffe D.B."/>
            <person name="Jagadeeshan S."/>
            <person name="Jeck W.R."/>
            <person name="Johnson J."/>
            <person name="Jones C.D."/>
            <person name="Jordan W.C."/>
            <person name="Karpen G.H."/>
            <person name="Kataoka E."/>
            <person name="Keightley P.D."/>
            <person name="Kheradpour P."/>
            <person name="Kirkness E.F."/>
            <person name="Koerich L.B."/>
            <person name="Kristiansen K."/>
            <person name="Kudrna D."/>
            <person name="Kulathinal R.J."/>
            <person name="Kumar S."/>
            <person name="Kwok R."/>
            <person name="Lander E."/>
            <person name="Langley C.H."/>
            <person name="Lapoint R."/>
            <person name="Lazzaro B.P."/>
            <person name="Lee S.J."/>
            <person name="Levesque L."/>
            <person name="Li R."/>
            <person name="Lin C.F."/>
            <person name="Lin M.F."/>
            <person name="Lindblad-Toh K."/>
            <person name="Llopart A."/>
            <person name="Long M."/>
            <person name="Low L."/>
            <person name="Lozovsky E."/>
            <person name="Lu J."/>
            <person name="Luo M."/>
            <person name="Machado C.A."/>
            <person name="Makalowski W."/>
            <person name="Marzo M."/>
            <person name="Matsuda M."/>
            <person name="Matzkin L."/>
            <person name="McAllister B."/>
            <person name="McBride C.S."/>
            <person name="McKernan B."/>
            <person name="McKernan K."/>
            <person name="Mendez-Lago M."/>
            <person name="Minx P."/>
            <person name="Mollenhauer M.U."/>
            <person name="Montooth K."/>
            <person name="Mount S.M."/>
            <person name="Mu X."/>
            <person name="Myers E."/>
            <person name="Negre B."/>
            <person name="Newfeld S."/>
            <person name="Nielsen R."/>
            <person name="Noor M.A."/>
            <person name="O'Grady P."/>
            <person name="Pachter L."/>
            <person name="Papaceit M."/>
            <person name="Parisi M.J."/>
            <person name="Parisi M."/>
            <person name="Parts L."/>
            <person name="Pedersen J.S."/>
            <person name="Pesole G."/>
            <person name="Phillippy A.M."/>
            <person name="Ponting C.P."/>
            <person name="Pop M."/>
            <person name="Porcelli D."/>
            <person name="Powell J.R."/>
            <person name="Prohaska S."/>
            <person name="Pruitt K."/>
            <person name="Puig M."/>
            <person name="Quesneville H."/>
            <person name="Ram K.R."/>
            <person name="Rand D."/>
            <person name="Rasmussen M.D."/>
            <person name="Reed L.K."/>
            <person name="Reenan R."/>
            <person name="Reily A."/>
            <person name="Remington K.A."/>
            <person name="Rieger T.T."/>
            <person name="Ritchie M.G."/>
            <person name="Robin C."/>
            <person name="Rogers Y.H."/>
            <person name="Rohde C."/>
            <person name="Rozas J."/>
            <person name="Rubenfield M.J."/>
            <person name="Ruiz A."/>
            <person name="Russo S."/>
            <person name="Salzberg S.L."/>
            <person name="Sanchez-Gracia A."/>
            <person name="Saranga D.J."/>
            <person name="Sato H."/>
            <person name="Schaeffer S.W."/>
            <person name="Schatz M.C."/>
            <person name="Schlenke T."/>
            <person name="Schwartz R."/>
            <person name="Segarra C."/>
            <person name="Singh R.S."/>
            <person name="Sirot L."/>
            <person name="Sirota M."/>
            <person name="Sisneros N.B."/>
            <person name="Smith C.D."/>
            <person name="Smith T.F."/>
            <person name="Spieth J."/>
            <person name="Stage D.E."/>
            <person name="Stark A."/>
            <person name="Stephan W."/>
            <person name="Strausberg R.L."/>
            <person name="Strempel S."/>
            <person name="Sturgill D."/>
            <person name="Sutton G."/>
            <person name="Sutton G.G."/>
            <person name="Tao W."/>
            <person name="Teichmann S."/>
            <person name="Tobari Y.N."/>
            <person name="Tomimura Y."/>
            <person name="Tsolas J.M."/>
            <person name="Valente V.L."/>
            <person name="Venter E."/>
            <person name="Venter J.C."/>
            <person name="Vicario S."/>
            <person name="Vieira F.G."/>
            <person name="Vilella A.J."/>
            <person name="Villasante A."/>
            <person name="Walenz B."/>
            <person name="Wang J."/>
            <person name="Wasserman M."/>
            <person name="Watts T."/>
            <person name="Wilson D."/>
            <person name="Wilson R.K."/>
            <person name="Wing R.A."/>
            <person name="Wolfner M.F."/>
            <person name="Wong A."/>
            <person name="Wong G.K."/>
            <person name="Wu C.I."/>
            <person name="Wu G."/>
            <person name="Yamamoto D."/>
            <person name="Yang H.P."/>
            <person name="Yang S.P."/>
            <person name="Yorke J.A."/>
            <person name="Yoshida K."/>
            <person name="Zdobnov E."/>
            <person name="Zhang P."/>
            <person name="Zhang Y."/>
            <person name="Zimin A.V."/>
            <person name="Baldwin J."/>
            <person name="Abdouelleil A."/>
            <person name="Abdulkadir J."/>
            <person name="Abebe A."/>
            <person name="Abera B."/>
            <person name="Abreu J."/>
            <person name="Acer S.C."/>
            <person name="Aftuck L."/>
            <person name="Alexander A."/>
            <person name="An P."/>
            <person name="Anderson E."/>
            <person name="Anderson S."/>
            <person name="Arachi H."/>
            <person name="Azer M."/>
            <person name="Bachantsang P."/>
            <person name="Barry A."/>
            <person name="Bayul T."/>
            <person name="Berlin A."/>
            <person name="Bessette D."/>
            <person name="Bloom T."/>
            <person name="Blye J."/>
            <person name="Boguslavskiy L."/>
            <person name="Bonnet C."/>
            <person name="Boukhgalter B."/>
            <person name="Bourzgui I."/>
            <person name="Brown A."/>
            <person name="Cahill P."/>
            <person name="Channer S."/>
            <person name="Cheshatsang Y."/>
            <person name="Chuda L."/>
            <person name="Citroen M."/>
            <person name="Collymore A."/>
            <person name="Cooke P."/>
            <person name="Costello M."/>
            <person name="D'Aco K."/>
            <person name="Daza R."/>
            <person name="De Haan G."/>
            <person name="DeGray S."/>
            <person name="DeMaso C."/>
            <person name="Dhargay N."/>
            <person name="Dooley K."/>
            <person name="Dooley E."/>
            <person name="Doricent M."/>
            <person name="Dorje P."/>
            <person name="Dorjee K."/>
            <person name="Dupes A."/>
            <person name="Elong R."/>
            <person name="Falk J."/>
            <person name="Farina A."/>
            <person name="Faro S."/>
            <person name="Ferguson D."/>
            <person name="Fisher S."/>
            <person name="Foley C.D."/>
            <person name="Franke A."/>
            <person name="Friedrich D."/>
            <person name="Gadbois L."/>
            <person name="Gearin G."/>
            <person name="Gearin C.R."/>
            <person name="Giannoukos G."/>
            <person name="Goode T."/>
            <person name="Graham J."/>
            <person name="Grandbois E."/>
            <person name="Grewal S."/>
            <person name="Gyaltsen K."/>
            <person name="Hafez N."/>
            <person name="Hagos B."/>
            <person name="Hall J."/>
            <person name="Henson C."/>
            <person name="Hollinger A."/>
            <person name="Honan T."/>
            <person name="Huard M.D."/>
            <person name="Hughes L."/>
            <person name="Hurhula B."/>
            <person name="Husby M.E."/>
            <person name="Kamat A."/>
            <person name="Kanga B."/>
            <person name="Kashin S."/>
            <person name="Khazanovich D."/>
            <person name="Kisner P."/>
            <person name="Lance K."/>
            <person name="Lara M."/>
            <person name="Lee W."/>
            <person name="Lennon N."/>
            <person name="Letendre F."/>
            <person name="LeVine R."/>
            <person name="Lipovsky A."/>
            <person name="Liu X."/>
            <person name="Liu J."/>
            <person name="Liu S."/>
            <person name="Lokyitsang T."/>
            <person name="Lokyitsang Y."/>
            <person name="Lubonja R."/>
            <person name="Lui A."/>
            <person name="MacDonald P."/>
            <person name="Magnisalis V."/>
            <person name="Maru K."/>
            <person name="Matthews C."/>
            <person name="McCusker W."/>
            <person name="McDonough S."/>
            <person name="Mehta T."/>
            <person name="Meldrim J."/>
            <person name="Meneus L."/>
            <person name="Mihai O."/>
            <person name="Mihalev A."/>
            <person name="Mihova T."/>
            <person name="Mittelman R."/>
            <person name="Mlenga V."/>
            <person name="Montmayeur A."/>
            <person name="Mulrain L."/>
            <person name="Navidi A."/>
            <person name="Naylor J."/>
            <person name="Negash T."/>
            <person name="Nguyen T."/>
            <person name="Nguyen N."/>
            <person name="Nicol R."/>
            <person name="Norbu C."/>
            <person name="Norbu N."/>
            <person name="Novod N."/>
            <person name="O'Neill B."/>
            <person name="Osman S."/>
            <person name="Markiewicz E."/>
            <person name="Oyono O.L."/>
            <person name="Patti C."/>
            <person name="Phunkhang P."/>
            <person name="Pierre F."/>
            <person name="Priest M."/>
            <person name="Raghuraman S."/>
            <person name="Rege F."/>
            <person name="Reyes R."/>
            <person name="Rise C."/>
            <person name="Rogov P."/>
            <person name="Ross K."/>
            <person name="Ryan E."/>
            <person name="Settipalli S."/>
            <person name="Shea T."/>
            <person name="Sherpa N."/>
            <person name="Shi L."/>
            <person name="Shih D."/>
            <person name="Sparrow T."/>
            <person name="Spaulding J."/>
            <person name="Stalker J."/>
            <person name="Stange-Thomann N."/>
            <person name="Stavropoulos S."/>
            <person name="Stone C."/>
            <person name="Strader C."/>
            <person name="Tesfaye S."/>
            <person name="Thomson T."/>
            <person name="Thoulutsang Y."/>
            <person name="Thoulutsang D."/>
            <person name="Topham K."/>
            <person name="Topping I."/>
            <person name="Tsamla T."/>
            <person name="Vassiliev H."/>
            <person name="Vo A."/>
            <person name="Wangchuk T."/>
            <person name="Wangdi T."/>
            <person name="Weiand M."/>
            <person name="Wilkinson J."/>
            <person name="Wilson A."/>
            <person name="Yadav S."/>
            <person name="Young G."/>
            <person name="Yu Q."/>
            <person name="Zembek L."/>
            <person name="Zhong D."/>
            <person name="Zimmer A."/>
            <person name="Zwirko Z."/>
            <person name="Jaffe D.B."/>
            <person name="Alvarez P."/>
            <person name="Brockman W."/>
            <person name="Butler J."/>
            <person name="Chin C."/>
            <person name="Gnerre S."/>
            <person name="Grabherr M."/>
            <person name="Kleber M."/>
            <person name="Mauceli E."/>
            <person name="MacCallum I."/>
        </authorList>
    </citation>
    <scope>NUCLEOTIDE SEQUENCE [LARGE SCALE GENOMIC DNA]</scope>
    <source>
        <strain evidence="3">Tai18E2 / Tucson 14021-0261.01</strain>
    </source>
</reference>
<gene>
    <name evidence="2" type="primary">Dyak\GE27347</name>
    <name evidence="2" type="synonym">GE27347</name>
    <name evidence="2" type="ORF">Dyak_GE27347</name>
</gene>
<reference evidence="2 3" key="2">
    <citation type="journal article" date="2007" name="PLoS Biol.">
        <title>Principles of genome evolution in the Drosophila melanogaster species group.</title>
        <authorList>
            <person name="Ranz J.M."/>
            <person name="Maurin D."/>
            <person name="Chan Y.S."/>
            <person name="von Grotthuss M."/>
            <person name="Hillier L.W."/>
            <person name="Roote J."/>
            <person name="Ashburner M."/>
            <person name="Bergman C.M."/>
        </authorList>
    </citation>
    <scope>NUCLEOTIDE SEQUENCE [LARGE SCALE GENOMIC DNA]</scope>
    <source>
        <strain evidence="3">Tai18E2 / Tucson 14021-0261.01</strain>
    </source>
</reference>
<feature type="signal peptide" evidence="1">
    <location>
        <begin position="1"/>
        <end position="19"/>
    </location>
</feature>
<keyword evidence="1" id="KW-0732">Signal</keyword>
<accession>A0A0R1DJ50</accession>
<dbReference type="Proteomes" id="UP000002282">
    <property type="component" value="Chromosome 2L"/>
</dbReference>
<protein>
    <recommendedName>
        <fullName evidence="4">BPTI/Kunitz inhibitor domain-containing protein</fullName>
    </recommendedName>
</protein>
<evidence type="ECO:0000313" key="3">
    <source>
        <dbReference type="Proteomes" id="UP000002282"/>
    </source>
</evidence>
<dbReference type="SMR" id="A0A0R1DJ50"/>
<evidence type="ECO:0000256" key="1">
    <source>
        <dbReference type="SAM" id="SignalP"/>
    </source>
</evidence>
<evidence type="ECO:0008006" key="4">
    <source>
        <dbReference type="Google" id="ProtNLM"/>
    </source>
</evidence>
<dbReference type="InterPro" id="IPR036880">
    <property type="entry name" value="Kunitz_BPTI_sf"/>
</dbReference>
<name>A0A0R1DJ50_DROYA</name>
<dbReference type="GO" id="GO:0004867">
    <property type="term" value="F:serine-type endopeptidase inhibitor activity"/>
    <property type="evidence" value="ECO:0007669"/>
    <property type="project" value="InterPro"/>
</dbReference>
<organism evidence="2 3">
    <name type="scientific">Drosophila yakuba</name>
    <name type="common">Fruit fly</name>
    <dbReference type="NCBI Taxonomy" id="7245"/>
    <lineage>
        <taxon>Eukaryota</taxon>
        <taxon>Metazoa</taxon>
        <taxon>Ecdysozoa</taxon>
        <taxon>Arthropoda</taxon>
        <taxon>Hexapoda</taxon>
        <taxon>Insecta</taxon>
        <taxon>Pterygota</taxon>
        <taxon>Neoptera</taxon>
        <taxon>Endopterygota</taxon>
        <taxon>Diptera</taxon>
        <taxon>Brachycera</taxon>
        <taxon>Muscomorpha</taxon>
        <taxon>Ephydroidea</taxon>
        <taxon>Drosophilidae</taxon>
        <taxon>Drosophila</taxon>
        <taxon>Sophophora</taxon>
    </lineage>
</organism>
<dbReference type="EMBL" id="CM000157">
    <property type="protein sequence ID" value="KRJ97226.1"/>
    <property type="molecule type" value="Genomic_DNA"/>
</dbReference>
<dbReference type="KEGG" id="dya:Dyak_GE27347"/>
<keyword evidence="3" id="KW-1185">Reference proteome</keyword>
<dbReference type="SUPFAM" id="SSF57362">
    <property type="entry name" value="BPTI-like"/>
    <property type="match status" value="1"/>
</dbReference>
<sequence>MSSFCVSFLIITLLGVVMTYRDLSYKCKLNPRSYGFCKIQARGFSYDRYRKLCRRNVLRCMGTDNFFFDQESCEEACLKPKTN</sequence>